<proteinExistence type="predicted"/>
<feature type="domain" description="Putative zinc-finger" evidence="3">
    <location>
        <begin position="3"/>
        <end position="37"/>
    </location>
</feature>
<comment type="caution">
    <text evidence="4">The sequence shown here is derived from an EMBL/GenBank/DDBJ whole genome shotgun (WGS) entry which is preliminary data.</text>
</comment>
<reference evidence="4 5" key="1">
    <citation type="submission" date="2020-02" db="EMBL/GenBank/DDBJ databases">
        <title>The WGS of Modestobacter muralis DSM 100205.</title>
        <authorList>
            <person name="Jiang Z."/>
        </authorList>
    </citation>
    <scope>NUCLEOTIDE SEQUENCE [LARGE SCALE GENOMIC DNA]</scope>
    <source>
        <strain evidence="4 5">DSM 100205</strain>
    </source>
</reference>
<dbReference type="Pfam" id="PF13490">
    <property type="entry name" value="zf-HC2"/>
    <property type="match status" value="1"/>
</dbReference>
<accession>A0A6P0HBI8</accession>
<dbReference type="Proteomes" id="UP000471152">
    <property type="component" value="Unassembled WGS sequence"/>
</dbReference>
<keyword evidence="2" id="KW-0472">Membrane</keyword>
<dbReference type="EMBL" id="JAAGWB010000062">
    <property type="protein sequence ID" value="NEN53191.1"/>
    <property type="molecule type" value="Genomic_DNA"/>
</dbReference>
<evidence type="ECO:0000256" key="2">
    <source>
        <dbReference type="SAM" id="Phobius"/>
    </source>
</evidence>
<name>A0A6P0HBI8_9ACTN</name>
<gene>
    <name evidence="4" type="ORF">G3R41_19995</name>
</gene>
<keyword evidence="2" id="KW-1133">Transmembrane helix</keyword>
<evidence type="ECO:0000313" key="5">
    <source>
        <dbReference type="Proteomes" id="UP000471152"/>
    </source>
</evidence>
<feature type="region of interest" description="Disordered" evidence="1">
    <location>
        <begin position="124"/>
        <end position="159"/>
    </location>
</feature>
<dbReference type="RefSeq" id="WP_163612993.1">
    <property type="nucleotide sequence ID" value="NZ_JAAGWB010000062.1"/>
</dbReference>
<evidence type="ECO:0000313" key="4">
    <source>
        <dbReference type="EMBL" id="NEN53191.1"/>
    </source>
</evidence>
<protein>
    <recommendedName>
        <fullName evidence="3">Putative zinc-finger domain-containing protein</fullName>
    </recommendedName>
</protein>
<evidence type="ECO:0000256" key="1">
    <source>
        <dbReference type="SAM" id="MobiDB-lite"/>
    </source>
</evidence>
<dbReference type="InterPro" id="IPR027383">
    <property type="entry name" value="Znf_put"/>
</dbReference>
<dbReference type="AlphaFoldDB" id="A0A6P0HBI8"/>
<feature type="compositionally biased region" description="Low complexity" evidence="1">
    <location>
        <begin position="136"/>
        <end position="150"/>
    </location>
</feature>
<feature type="transmembrane region" description="Helical" evidence="2">
    <location>
        <begin position="100"/>
        <end position="119"/>
    </location>
</feature>
<evidence type="ECO:0000259" key="3">
    <source>
        <dbReference type="Pfam" id="PF13490"/>
    </source>
</evidence>
<sequence>MHCEAFREALSAGLDGEPLEMPQERLDAHLTGCLACRSWADAAAEVTRRTRLVPAAAVPDVTAALPRLAPGSLPFLLSFTALLSWVTVRDLGAGHVHGGRATGHLMLLAGAVLVSLLAYRGRAARTGPRPTGTAWPARWRPAAGGTAPRRGGPDRAVVG</sequence>
<organism evidence="4 5">
    <name type="scientific">Modestobacter muralis</name>
    <dbReference type="NCBI Taxonomy" id="1608614"/>
    <lineage>
        <taxon>Bacteria</taxon>
        <taxon>Bacillati</taxon>
        <taxon>Actinomycetota</taxon>
        <taxon>Actinomycetes</taxon>
        <taxon>Geodermatophilales</taxon>
        <taxon>Geodermatophilaceae</taxon>
        <taxon>Modestobacter</taxon>
    </lineage>
</organism>
<feature type="transmembrane region" description="Helical" evidence="2">
    <location>
        <begin position="68"/>
        <end position="88"/>
    </location>
</feature>
<keyword evidence="2" id="KW-0812">Transmembrane</keyword>